<keyword evidence="2 4" id="KW-0548">Nucleotidyltransferase</keyword>
<sequence>MRIIFHIDVNSAYLSWTAVEQLKNGAGVDIRTIPAIIGGDQKSRHGIVLAKSISAKKYGIRTGEPVANAFRKCPNLKTYLPDHQMYREYSRKLMEFLRTYTTHIEQVSVDECYMDFTEIADRFTSPVEGASEIKDEVYKRFGFTVNVGISSRKVLAKMASDFEKPNKVHTLFPEEVPAKMWPLPIGELFMAGRSSVETMKKLEIYTIGDLANTDPAILELHLKSHGRKLWEFANGLDDSEVESVRAEAKGVGNSTTLPKDLITEAEALPVLKDLAVSVGRRLRKAGQKAGMVSVEIKYHTFNQVSHQKQMERQTNQDQDIYQASIELFRELWSGEPIRLLGIRTSKLSEESEPEQLSLFDMKFESEEMRKKKKNLKEALKKLEGKYGDGIVKKGW</sequence>
<dbReference type="GO" id="GO:0000287">
    <property type="term" value="F:magnesium ion binding"/>
    <property type="evidence" value="ECO:0007669"/>
    <property type="project" value="UniProtKB-UniRule"/>
</dbReference>
<comment type="subunit">
    <text evidence="2">Monomer.</text>
</comment>
<feature type="binding site" evidence="2">
    <location>
        <position position="110"/>
    </location>
    <ligand>
        <name>Mg(2+)</name>
        <dbReference type="ChEBI" id="CHEBI:18420"/>
    </ligand>
</feature>
<comment type="catalytic activity">
    <reaction evidence="2">
        <text>DNA(n) + a 2'-deoxyribonucleoside 5'-triphosphate = DNA(n+1) + diphosphate</text>
        <dbReference type="Rhea" id="RHEA:22508"/>
        <dbReference type="Rhea" id="RHEA-COMP:17339"/>
        <dbReference type="Rhea" id="RHEA-COMP:17340"/>
        <dbReference type="ChEBI" id="CHEBI:33019"/>
        <dbReference type="ChEBI" id="CHEBI:61560"/>
        <dbReference type="ChEBI" id="CHEBI:173112"/>
        <dbReference type="EC" id="2.7.7.7"/>
    </reaction>
</comment>
<dbReference type="InterPro" id="IPR043502">
    <property type="entry name" value="DNA/RNA_pol_sf"/>
</dbReference>
<dbReference type="HAMAP" id="MF_01113">
    <property type="entry name" value="DNApol_IV"/>
    <property type="match status" value="1"/>
</dbReference>
<keyword evidence="2 4" id="KW-0808">Transferase</keyword>
<dbReference type="InterPro" id="IPR022880">
    <property type="entry name" value="DNApol_IV"/>
</dbReference>
<dbReference type="PANTHER" id="PTHR11076:SF33">
    <property type="entry name" value="DNA POLYMERASE KAPPA"/>
    <property type="match status" value="1"/>
</dbReference>
<dbReference type="GO" id="GO:0003887">
    <property type="term" value="F:DNA-directed DNA polymerase activity"/>
    <property type="evidence" value="ECO:0007669"/>
    <property type="project" value="UniProtKB-UniRule"/>
</dbReference>
<evidence type="ECO:0000313" key="6">
    <source>
        <dbReference type="Proteomes" id="UP000095380"/>
    </source>
</evidence>
<dbReference type="CDD" id="cd03586">
    <property type="entry name" value="PolY_Pol_IV_kappa"/>
    <property type="match status" value="1"/>
</dbReference>
<evidence type="ECO:0000313" key="7">
    <source>
        <dbReference type="Proteomes" id="UP000095597"/>
    </source>
</evidence>
<keyword evidence="2" id="KW-0963">Cytoplasm</keyword>
<dbReference type="InterPro" id="IPR050116">
    <property type="entry name" value="DNA_polymerase-Y"/>
</dbReference>
<protein>
    <recommendedName>
        <fullName evidence="2">DNA polymerase IV</fullName>
        <shortName evidence="2">Pol IV</shortName>
        <ecNumber evidence="2">2.7.7.7</ecNumber>
    </recommendedName>
</protein>
<feature type="domain" description="UmuC" evidence="3">
    <location>
        <begin position="4"/>
        <end position="192"/>
    </location>
</feature>
<dbReference type="EC" id="2.7.7.7" evidence="2"/>
<dbReference type="Proteomes" id="UP000095380">
    <property type="component" value="Unassembled WGS sequence"/>
</dbReference>
<keyword evidence="2" id="KW-0238">DNA-binding</keyword>
<evidence type="ECO:0000313" key="4">
    <source>
        <dbReference type="EMBL" id="CUM72433.1"/>
    </source>
</evidence>
<dbReference type="SUPFAM" id="SSF56672">
    <property type="entry name" value="DNA/RNA polymerases"/>
    <property type="match status" value="1"/>
</dbReference>
<feature type="site" description="Substrate discrimination" evidence="2">
    <location>
        <position position="13"/>
    </location>
</feature>
<evidence type="ECO:0000256" key="2">
    <source>
        <dbReference type="HAMAP-Rule" id="MF_01113"/>
    </source>
</evidence>
<dbReference type="RefSeq" id="WP_055194421.1">
    <property type="nucleotide sequence ID" value="NZ_CYXO01000001.1"/>
</dbReference>
<evidence type="ECO:0000256" key="1">
    <source>
        <dbReference type="ARBA" id="ARBA00010945"/>
    </source>
</evidence>
<keyword evidence="2" id="KW-0460">Magnesium</keyword>
<dbReference type="Gene3D" id="3.30.70.270">
    <property type="match status" value="1"/>
</dbReference>
<dbReference type="Pfam" id="PF11799">
    <property type="entry name" value="IMS_C"/>
    <property type="match status" value="1"/>
</dbReference>
<dbReference type="GO" id="GO:0005829">
    <property type="term" value="C:cytosol"/>
    <property type="evidence" value="ECO:0007669"/>
    <property type="project" value="TreeGrafter"/>
</dbReference>
<dbReference type="GO" id="GO:0042276">
    <property type="term" value="P:error-prone translesion synthesis"/>
    <property type="evidence" value="ECO:0007669"/>
    <property type="project" value="TreeGrafter"/>
</dbReference>
<dbReference type="PROSITE" id="PS50173">
    <property type="entry name" value="UMUC"/>
    <property type="match status" value="1"/>
</dbReference>
<dbReference type="InterPro" id="IPR036775">
    <property type="entry name" value="DNA_pol_Y-fam_lit_finger_sf"/>
</dbReference>
<dbReference type="Proteomes" id="UP000095597">
    <property type="component" value="Unassembled WGS sequence"/>
</dbReference>
<gene>
    <name evidence="4" type="primary">dinB_1</name>
    <name evidence="2" type="synonym">dinB</name>
    <name evidence="5" type="ORF">ERS852408_01243</name>
    <name evidence="4" type="ORF">ERS852573_00233</name>
</gene>
<dbReference type="GO" id="GO:0006261">
    <property type="term" value="P:DNA-templated DNA replication"/>
    <property type="evidence" value="ECO:0007669"/>
    <property type="project" value="UniProtKB-UniRule"/>
</dbReference>
<comment type="similarity">
    <text evidence="1 2">Belongs to the DNA polymerase type-Y family.</text>
</comment>
<keyword evidence="2" id="KW-0227">DNA damage</keyword>
<dbReference type="GO" id="GO:0009432">
    <property type="term" value="P:SOS response"/>
    <property type="evidence" value="ECO:0007669"/>
    <property type="project" value="TreeGrafter"/>
</dbReference>
<evidence type="ECO:0000313" key="5">
    <source>
        <dbReference type="EMBL" id="CUN97492.1"/>
    </source>
</evidence>
<proteinExistence type="inferred from homology"/>
<dbReference type="AlphaFoldDB" id="A0A173R3F9"/>
<dbReference type="EMBL" id="CYXO01000001">
    <property type="protein sequence ID" value="CUM72433.1"/>
    <property type="molecule type" value="Genomic_DNA"/>
</dbReference>
<keyword evidence="2" id="KW-0235">DNA replication</keyword>
<dbReference type="GO" id="GO:0006281">
    <property type="term" value="P:DNA repair"/>
    <property type="evidence" value="ECO:0007669"/>
    <property type="project" value="UniProtKB-UniRule"/>
</dbReference>
<comment type="cofactor">
    <cofactor evidence="2">
        <name>Mg(2+)</name>
        <dbReference type="ChEBI" id="CHEBI:18420"/>
    </cofactor>
    <text evidence="2">Binds 2 magnesium ions per subunit.</text>
</comment>
<reference evidence="6 7" key="1">
    <citation type="submission" date="2015-09" db="EMBL/GenBank/DDBJ databases">
        <authorList>
            <consortium name="Pathogen Informatics"/>
        </authorList>
    </citation>
    <scope>NUCLEOTIDE SEQUENCE [LARGE SCALE GENOMIC DNA]</scope>
    <source>
        <strain evidence="5 6">2789STDY5608851</strain>
        <strain evidence="4 7">2789STDY5834961</strain>
    </source>
</reference>
<dbReference type="Gene3D" id="3.30.1490.100">
    <property type="entry name" value="DNA polymerase, Y-family, little finger domain"/>
    <property type="match status" value="1"/>
</dbReference>
<accession>A0A173R3F9</accession>
<feature type="active site" evidence="2">
    <location>
        <position position="111"/>
    </location>
</feature>
<keyword evidence="2" id="KW-0479">Metal-binding</keyword>
<dbReference type="GO" id="GO:0003684">
    <property type="term" value="F:damaged DNA binding"/>
    <property type="evidence" value="ECO:0007669"/>
    <property type="project" value="InterPro"/>
</dbReference>
<dbReference type="EMBL" id="CYYM01000005">
    <property type="protein sequence ID" value="CUN97492.1"/>
    <property type="molecule type" value="Genomic_DNA"/>
</dbReference>
<name>A0A173R3F9_9FIRM</name>
<keyword evidence="2" id="KW-0239">DNA-directed DNA polymerase</keyword>
<feature type="binding site" evidence="2">
    <location>
        <position position="8"/>
    </location>
    <ligand>
        <name>Mg(2+)</name>
        <dbReference type="ChEBI" id="CHEBI:18420"/>
    </ligand>
</feature>
<dbReference type="OrthoDB" id="9808813at2"/>
<evidence type="ECO:0000259" key="3">
    <source>
        <dbReference type="PROSITE" id="PS50173"/>
    </source>
</evidence>
<dbReference type="Gene3D" id="3.40.1170.60">
    <property type="match status" value="1"/>
</dbReference>
<dbReference type="InterPro" id="IPR001126">
    <property type="entry name" value="UmuC"/>
</dbReference>
<comment type="subcellular location">
    <subcellularLocation>
        <location evidence="2">Cytoplasm</location>
    </subcellularLocation>
</comment>
<keyword evidence="2" id="KW-0234">DNA repair</keyword>
<comment type="function">
    <text evidence="2">Poorly processive, error-prone DNA polymerase involved in untargeted mutagenesis. Copies undamaged DNA at stalled replication forks, which arise in vivo from mismatched or misaligned primer ends. These misaligned primers can be extended by PolIV. Exhibits no 3'-5' exonuclease (proofreading) activity. May be involved in translesional synthesis, in conjunction with the beta clamp from PolIII.</text>
</comment>
<dbReference type="SUPFAM" id="SSF100879">
    <property type="entry name" value="Lesion bypass DNA polymerase (Y-family), little finger domain"/>
    <property type="match status" value="1"/>
</dbReference>
<dbReference type="Pfam" id="PF00817">
    <property type="entry name" value="IMS"/>
    <property type="match status" value="1"/>
</dbReference>
<dbReference type="InterPro" id="IPR017961">
    <property type="entry name" value="DNA_pol_Y-fam_little_finger"/>
</dbReference>
<dbReference type="InterPro" id="IPR043128">
    <property type="entry name" value="Rev_trsase/Diguanyl_cyclase"/>
</dbReference>
<keyword evidence="2" id="KW-0515">Mutator protein</keyword>
<dbReference type="PANTHER" id="PTHR11076">
    <property type="entry name" value="DNA REPAIR POLYMERASE UMUC / TRANSFERASE FAMILY MEMBER"/>
    <property type="match status" value="1"/>
</dbReference>
<dbReference type="Gene3D" id="1.10.150.20">
    <property type="entry name" value="5' to 3' exonuclease, C-terminal subdomain"/>
    <property type="match status" value="1"/>
</dbReference>
<organism evidence="4 7">
    <name type="scientific">Dorea longicatena</name>
    <dbReference type="NCBI Taxonomy" id="88431"/>
    <lineage>
        <taxon>Bacteria</taxon>
        <taxon>Bacillati</taxon>
        <taxon>Bacillota</taxon>
        <taxon>Clostridia</taxon>
        <taxon>Lachnospirales</taxon>
        <taxon>Lachnospiraceae</taxon>
        <taxon>Dorea</taxon>
    </lineage>
</organism>